<dbReference type="Gene3D" id="1.10.10.10">
    <property type="entry name" value="Winged helix-like DNA-binding domain superfamily/Winged helix DNA-binding domain"/>
    <property type="match status" value="1"/>
</dbReference>
<dbReference type="SUPFAM" id="SSF54928">
    <property type="entry name" value="RNA-binding domain, RBD"/>
    <property type="match status" value="1"/>
</dbReference>
<dbReference type="Pfam" id="PF26088">
    <property type="entry name" value="RRM_LARP4"/>
    <property type="match status" value="1"/>
</dbReference>
<dbReference type="SMART" id="SM00715">
    <property type="entry name" value="LA"/>
    <property type="match status" value="1"/>
</dbReference>
<sequence length="158" mass="17824">RELLSTDLYLLSQMDEDQYLSVQSLASLDQIKSLSTDLELISEVLTTLPLVQVAPCGQKVRPSQSRCVIILREVPGSTPREEVEALFQGQGLPKFLSCQFVGNDNWFITFPSEAEAQQAYRCLREEVREFQGKPIMVRVKARTMAYASYAPKDGYSLL</sequence>
<dbReference type="Gene3D" id="3.30.70.330">
    <property type="match status" value="1"/>
</dbReference>
<gene>
    <name evidence="5" type="ORF">GSTENG00016555001</name>
</gene>
<dbReference type="PANTHER" id="PTHR22792:SF43">
    <property type="entry name" value="LA-RELATED PROTEIN 4B"/>
    <property type="match status" value="1"/>
</dbReference>
<reference evidence="5" key="2">
    <citation type="submission" date="2004-02" db="EMBL/GenBank/DDBJ databases">
        <authorList>
            <consortium name="Genoscope"/>
            <consortium name="Whitehead Institute Centre for Genome Research"/>
        </authorList>
    </citation>
    <scope>NUCLEOTIDE SEQUENCE</scope>
</reference>
<proteinExistence type="predicted"/>
<dbReference type="GO" id="GO:0005829">
    <property type="term" value="C:cytosol"/>
    <property type="evidence" value="ECO:0007669"/>
    <property type="project" value="TreeGrafter"/>
</dbReference>
<dbReference type="InterPro" id="IPR036388">
    <property type="entry name" value="WH-like_DNA-bd_sf"/>
</dbReference>
<reference evidence="5" key="1">
    <citation type="journal article" date="2004" name="Nature">
        <title>Genome duplication in the teleost fish Tetraodon nigroviridis reveals the early vertebrate proto-karyotype.</title>
        <authorList>
            <person name="Jaillon O."/>
            <person name="Aury J.-M."/>
            <person name="Brunet F."/>
            <person name="Petit J.-L."/>
            <person name="Stange-Thomann N."/>
            <person name="Mauceli E."/>
            <person name="Bouneau L."/>
            <person name="Fischer C."/>
            <person name="Ozouf-Costaz C."/>
            <person name="Bernot A."/>
            <person name="Nicaud S."/>
            <person name="Jaffe D."/>
            <person name="Fisher S."/>
            <person name="Lutfalla G."/>
            <person name="Dossat C."/>
            <person name="Segurens B."/>
            <person name="Dasilva C."/>
            <person name="Salanoubat M."/>
            <person name="Levy M."/>
            <person name="Boudet N."/>
            <person name="Castellano S."/>
            <person name="Anthouard V."/>
            <person name="Jubin C."/>
            <person name="Castelli V."/>
            <person name="Katinka M."/>
            <person name="Vacherie B."/>
            <person name="Biemont C."/>
            <person name="Skalli Z."/>
            <person name="Cattolico L."/>
            <person name="Poulain J."/>
            <person name="De Berardinis V."/>
            <person name="Cruaud C."/>
            <person name="Duprat S."/>
            <person name="Brottier P."/>
            <person name="Coutanceau J.-P."/>
            <person name="Gouzy J."/>
            <person name="Parra G."/>
            <person name="Lardier G."/>
            <person name="Chapple C."/>
            <person name="McKernan K.J."/>
            <person name="McEwan P."/>
            <person name="Bosak S."/>
            <person name="Kellis M."/>
            <person name="Volff J.-N."/>
            <person name="Guigo R."/>
            <person name="Zody M.C."/>
            <person name="Mesirov J."/>
            <person name="Lindblad-Toh K."/>
            <person name="Birren B."/>
            <person name="Nusbaum C."/>
            <person name="Kahn D."/>
            <person name="Robinson-Rechavi M."/>
            <person name="Laudet V."/>
            <person name="Schachter V."/>
            <person name="Quetier F."/>
            <person name="Saurin W."/>
            <person name="Scarpelli C."/>
            <person name="Wincker P."/>
            <person name="Lander E.S."/>
            <person name="Weissenbach J."/>
            <person name="Roest Crollius H."/>
        </authorList>
    </citation>
    <scope>NUCLEOTIDE SEQUENCE [LARGE SCALE GENOMIC DNA]</scope>
</reference>
<evidence type="ECO:0000256" key="2">
    <source>
        <dbReference type="ARBA" id="ARBA00022884"/>
    </source>
</evidence>
<evidence type="ECO:0000313" key="5">
    <source>
        <dbReference type="EMBL" id="CAF98742.1"/>
    </source>
</evidence>
<keyword evidence="2 3" id="KW-0694">RNA-binding</keyword>
<comment type="caution">
    <text evidence="5">The sequence shown here is derived from an EMBL/GenBank/DDBJ whole genome shotgun (WGS) entry which is preliminary data.</text>
</comment>
<accession>Q4SKU0</accession>
<feature type="domain" description="HTH La-type RNA-binding" evidence="4">
    <location>
        <begin position="1"/>
        <end position="70"/>
    </location>
</feature>
<dbReference type="OrthoDB" id="10046764at2759"/>
<dbReference type="InterPro" id="IPR012677">
    <property type="entry name" value="Nucleotide-bd_a/b_plait_sf"/>
</dbReference>
<dbReference type="AlphaFoldDB" id="Q4SKU0"/>
<dbReference type="PANTHER" id="PTHR22792">
    <property type="entry name" value="LUPUS LA PROTEIN-RELATED"/>
    <property type="match status" value="1"/>
</dbReference>
<dbReference type="KEGG" id="tng:GSTEN00016555G001"/>
<dbReference type="PROSITE" id="PS50961">
    <property type="entry name" value="HTH_LA"/>
    <property type="match status" value="1"/>
</dbReference>
<dbReference type="SUPFAM" id="SSF46785">
    <property type="entry name" value="Winged helix' DNA-binding domain"/>
    <property type="match status" value="1"/>
</dbReference>
<feature type="non-terminal residue" evidence="5">
    <location>
        <position position="1"/>
    </location>
</feature>
<name>Q4SKU0_TETNG</name>
<dbReference type="GO" id="GO:0003730">
    <property type="term" value="F:mRNA 3'-UTR binding"/>
    <property type="evidence" value="ECO:0007669"/>
    <property type="project" value="TreeGrafter"/>
</dbReference>
<organism evidence="5">
    <name type="scientific">Tetraodon nigroviridis</name>
    <name type="common">Spotted green pufferfish</name>
    <name type="synonym">Chelonodon nigroviridis</name>
    <dbReference type="NCBI Taxonomy" id="99883"/>
    <lineage>
        <taxon>Eukaryota</taxon>
        <taxon>Metazoa</taxon>
        <taxon>Chordata</taxon>
        <taxon>Craniata</taxon>
        <taxon>Vertebrata</taxon>
        <taxon>Euteleostomi</taxon>
        <taxon>Actinopterygii</taxon>
        <taxon>Neopterygii</taxon>
        <taxon>Teleostei</taxon>
        <taxon>Neoteleostei</taxon>
        <taxon>Acanthomorphata</taxon>
        <taxon>Eupercaria</taxon>
        <taxon>Tetraodontiformes</taxon>
        <taxon>Tetradontoidea</taxon>
        <taxon>Tetraodontidae</taxon>
        <taxon>Tetraodon</taxon>
    </lineage>
</organism>
<dbReference type="InterPro" id="IPR045180">
    <property type="entry name" value="La_dom_prot"/>
</dbReference>
<dbReference type="GO" id="GO:0045727">
    <property type="term" value="P:positive regulation of translation"/>
    <property type="evidence" value="ECO:0007669"/>
    <property type="project" value="TreeGrafter"/>
</dbReference>
<dbReference type="CDD" id="cd12430">
    <property type="entry name" value="RRM_LARP4_5_like"/>
    <property type="match status" value="1"/>
</dbReference>
<dbReference type="InterPro" id="IPR036390">
    <property type="entry name" value="WH_DNA-bd_sf"/>
</dbReference>
<dbReference type="InterPro" id="IPR058699">
    <property type="entry name" value="RRM_LARP4/4B"/>
</dbReference>
<evidence type="ECO:0000256" key="1">
    <source>
        <dbReference type="ARBA" id="ARBA00022553"/>
    </source>
</evidence>
<evidence type="ECO:0000256" key="3">
    <source>
        <dbReference type="PROSITE-ProRule" id="PRU00332"/>
    </source>
</evidence>
<dbReference type="GO" id="GO:0010494">
    <property type="term" value="C:cytoplasmic stress granule"/>
    <property type="evidence" value="ECO:0007669"/>
    <property type="project" value="TreeGrafter"/>
</dbReference>
<dbReference type="InterPro" id="IPR035979">
    <property type="entry name" value="RBD_domain_sf"/>
</dbReference>
<evidence type="ECO:0000259" key="4">
    <source>
        <dbReference type="PROSITE" id="PS50961"/>
    </source>
</evidence>
<protein>
    <submittedName>
        <fullName evidence="5">(spotted green pufferfish) hypothetical protein</fullName>
    </submittedName>
</protein>
<keyword evidence="1" id="KW-0597">Phosphoprotein</keyword>
<dbReference type="InterPro" id="IPR006630">
    <property type="entry name" value="La_HTH"/>
</dbReference>
<feature type="non-terminal residue" evidence="5">
    <location>
        <position position="158"/>
    </location>
</feature>
<dbReference type="EMBL" id="CAAE01014565">
    <property type="protein sequence ID" value="CAF98742.1"/>
    <property type="molecule type" value="Genomic_DNA"/>
</dbReference>